<dbReference type="InterPro" id="IPR000048">
    <property type="entry name" value="IQ_motif_EF-hand-BS"/>
</dbReference>
<organism evidence="6 7">
    <name type="scientific">Volvox africanus</name>
    <dbReference type="NCBI Taxonomy" id="51714"/>
    <lineage>
        <taxon>Eukaryota</taxon>
        <taxon>Viridiplantae</taxon>
        <taxon>Chlorophyta</taxon>
        <taxon>core chlorophytes</taxon>
        <taxon>Chlorophyceae</taxon>
        <taxon>CS clade</taxon>
        <taxon>Chlamydomonadales</taxon>
        <taxon>Volvocaceae</taxon>
        <taxon>Volvox</taxon>
    </lineage>
</organism>
<feature type="compositionally biased region" description="Low complexity" evidence="5">
    <location>
        <begin position="750"/>
        <end position="768"/>
    </location>
</feature>
<evidence type="ECO:0000256" key="5">
    <source>
        <dbReference type="SAM" id="MobiDB-lite"/>
    </source>
</evidence>
<feature type="region of interest" description="Disordered" evidence="5">
    <location>
        <begin position="417"/>
        <end position="570"/>
    </location>
</feature>
<keyword evidence="7" id="KW-1185">Reference proteome</keyword>
<evidence type="ECO:0000256" key="2">
    <source>
        <dbReference type="ARBA" id="ARBA00022490"/>
    </source>
</evidence>
<evidence type="ECO:0000256" key="1">
    <source>
        <dbReference type="ARBA" id="ARBA00004496"/>
    </source>
</evidence>
<accession>A0ABQ5SM47</accession>
<dbReference type="Gene3D" id="1.20.5.190">
    <property type="match status" value="3"/>
</dbReference>
<protein>
    <submittedName>
        <fullName evidence="6">Uncharacterized protein</fullName>
    </submittedName>
</protein>
<dbReference type="InterPro" id="IPR027417">
    <property type="entry name" value="P-loop_NTPase"/>
</dbReference>
<evidence type="ECO:0000313" key="6">
    <source>
        <dbReference type="EMBL" id="GLI71070.1"/>
    </source>
</evidence>
<feature type="region of interest" description="Disordered" evidence="5">
    <location>
        <begin position="625"/>
        <end position="686"/>
    </location>
</feature>
<keyword evidence="2" id="KW-0963">Cytoplasm</keyword>
<evidence type="ECO:0000313" key="7">
    <source>
        <dbReference type="Proteomes" id="UP001165090"/>
    </source>
</evidence>
<keyword evidence="4" id="KW-0112">Calmodulin-binding</keyword>
<evidence type="ECO:0000256" key="3">
    <source>
        <dbReference type="ARBA" id="ARBA00022737"/>
    </source>
</evidence>
<comment type="subcellular location">
    <subcellularLocation>
        <location evidence="1">Cytoplasm</location>
    </subcellularLocation>
</comment>
<dbReference type="EMBL" id="BSDZ01000101">
    <property type="protein sequence ID" value="GLI71070.1"/>
    <property type="molecule type" value="Genomic_DNA"/>
</dbReference>
<dbReference type="Pfam" id="PF00612">
    <property type="entry name" value="IQ"/>
    <property type="match status" value="5"/>
</dbReference>
<name>A0ABQ5SM47_9CHLO</name>
<sequence length="775" mass="81727">MVPEPSAVLRTSLWIPRPGKAVDLSTEEKRKQSVAAVWRGFFSRWEGPAAETIQKWWRGYTTRRFVQALRHGRLLKNGARERVEETAAVVIQRYWRGFLGRQKAAELRKAVVDIQRWWKGYRARKEWPRLRLRWRARNYDAITVQRWVRGHQARKLVRRMREERVKQQLQLQGDQGAASAAGRQTHGSMLSTAVAAGGAADSRREVAAIVIQAHWRGRQARKRRAWLQREDGKRKRYEKRLAASKVIQSYFRGWYVRRAIARLRVGGPLQPGSLASGVVAAPGIAGDVHATVTVSYGYYDDDDGTGGQSFEWPVPHGHPTPPPMPRAAAPPAPQMHTVRGGGGATVGGVQGYRGRATKKTEARLGTRTAVMSITAASANANATTTAVNVRPPLVPAGSALASIRAVRTAAAATAAAGTSNSASHQQQQSATQLSTIDDRNTRSTVQNPPPSPASRQGLLRMPQGTSGKLPPPPPLLAPSSSSDNSSFTAMSSPGPLRSAGASSGAIRTVVSQPPPSPVTPPRGLLQRSGPRTGGGHGRSGTVDRTVSCGPKPATAPAPLGRTLSLNNGGGGVGGVSSTVWNLGELRIRDPATDVSDAIADSPVPPVRIRPFGAATGGVTPAAFPTSHMTPRAGGASASRSASVASTSAKPTLPSRSDPLRASAPETLRSTTSAEGKDAKAAVAAVPSNTARRWAWDADGTLPVVAAAAATAAASAAAEPKTPGRRTSGSVEAATAAPDAARNPLHDQVMRANRGGRVVNGTVGGAAAAQRRKGVR</sequence>
<dbReference type="PANTHER" id="PTHR22706:SF1">
    <property type="entry name" value="ASSEMBLY FACTOR FOR SPINDLE MICROTUBULES"/>
    <property type="match status" value="1"/>
</dbReference>
<feature type="compositionally biased region" description="Low complexity" evidence="5">
    <location>
        <begin position="417"/>
        <end position="435"/>
    </location>
</feature>
<dbReference type="CDD" id="cd23767">
    <property type="entry name" value="IQCD"/>
    <property type="match status" value="2"/>
</dbReference>
<evidence type="ECO:0000256" key="4">
    <source>
        <dbReference type="ARBA" id="ARBA00022860"/>
    </source>
</evidence>
<gene>
    <name evidence="6" type="ORF">VaNZ11_015987</name>
</gene>
<keyword evidence="3" id="KW-0677">Repeat</keyword>
<dbReference type="PANTHER" id="PTHR22706">
    <property type="entry name" value="ASSEMBLY FACTOR FOR SPINDLE MICROTUBULES"/>
    <property type="match status" value="1"/>
</dbReference>
<dbReference type="InterPro" id="IPR051185">
    <property type="entry name" value="ASPM"/>
</dbReference>
<dbReference type="PROSITE" id="PS50096">
    <property type="entry name" value="IQ"/>
    <property type="match status" value="6"/>
</dbReference>
<feature type="compositionally biased region" description="Low complexity" evidence="5">
    <location>
        <begin position="631"/>
        <end position="648"/>
    </location>
</feature>
<feature type="compositionally biased region" description="Low complexity" evidence="5">
    <location>
        <begin position="477"/>
        <end position="486"/>
    </location>
</feature>
<proteinExistence type="predicted"/>
<dbReference type="SMART" id="SM00015">
    <property type="entry name" value="IQ"/>
    <property type="match status" value="6"/>
</dbReference>
<dbReference type="Proteomes" id="UP001165090">
    <property type="component" value="Unassembled WGS sequence"/>
</dbReference>
<feature type="region of interest" description="Disordered" evidence="5">
    <location>
        <begin position="713"/>
        <end position="775"/>
    </location>
</feature>
<reference evidence="6 7" key="1">
    <citation type="journal article" date="2023" name="IScience">
        <title>Expanded male sex-determining region conserved during the evolution of homothallism in the green alga Volvox.</title>
        <authorList>
            <person name="Yamamoto K."/>
            <person name="Matsuzaki R."/>
            <person name="Mahakham W."/>
            <person name="Heman W."/>
            <person name="Sekimoto H."/>
            <person name="Kawachi M."/>
            <person name="Minakuchi Y."/>
            <person name="Toyoda A."/>
            <person name="Nozaki H."/>
        </authorList>
    </citation>
    <scope>NUCLEOTIDE SEQUENCE [LARGE SCALE GENOMIC DNA]</scope>
    <source>
        <strain evidence="6 7">NIES-4468</strain>
    </source>
</reference>
<dbReference type="SUPFAM" id="SSF52540">
    <property type="entry name" value="P-loop containing nucleoside triphosphate hydrolases"/>
    <property type="match status" value="2"/>
</dbReference>
<comment type="caution">
    <text evidence="6">The sequence shown here is derived from an EMBL/GenBank/DDBJ whole genome shotgun (WGS) entry which is preliminary data.</text>
</comment>